<accession>H1YFY0</accession>
<evidence type="ECO:0000313" key="2">
    <source>
        <dbReference type="EMBL" id="EHQ26268.1"/>
    </source>
</evidence>
<dbReference type="AlphaFoldDB" id="H1YFY0"/>
<keyword evidence="3" id="KW-1185">Reference proteome</keyword>
<dbReference type="InterPro" id="IPR000595">
    <property type="entry name" value="cNMP-bd_dom"/>
</dbReference>
<dbReference type="Pfam" id="PF00027">
    <property type="entry name" value="cNMP_binding"/>
    <property type="match status" value="1"/>
</dbReference>
<organism evidence="2 3">
    <name type="scientific">Mucilaginibacter paludis DSM 18603</name>
    <dbReference type="NCBI Taxonomy" id="714943"/>
    <lineage>
        <taxon>Bacteria</taxon>
        <taxon>Pseudomonadati</taxon>
        <taxon>Bacteroidota</taxon>
        <taxon>Sphingobacteriia</taxon>
        <taxon>Sphingobacteriales</taxon>
        <taxon>Sphingobacteriaceae</taxon>
        <taxon>Mucilaginibacter</taxon>
    </lineage>
</organism>
<feature type="domain" description="Cyclic nucleotide-binding" evidence="1">
    <location>
        <begin position="35"/>
        <end position="117"/>
    </location>
</feature>
<dbReference type="InterPro" id="IPR018490">
    <property type="entry name" value="cNMP-bd_dom_sf"/>
</dbReference>
<proteinExistence type="predicted"/>
<dbReference type="OrthoDB" id="752588at2"/>
<dbReference type="Proteomes" id="UP000002774">
    <property type="component" value="Chromosome"/>
</dbReference>
<dbReference type="eggNOG" id="COG0664">
    <property type="taxonomic scope" value="Bacteria"/>
</dbReference>
<dbReference type="STRING" id="714943.Mucpa_2128"/>
<dbReference type="EMBL" id="CM001403">
    <property type="protein sequence ID" value="EHQ26268.1"/>
    <property type="molecule type" value="Genomic_DNA"/>
</dbReference>
<dbReference type="SUPFAM" id="SSF51206">
    <property type="entry name" value="cAMP-binding domain-like"/>
    <property type="match status" value="1"/>
</dbReference>
<protein>
    <submittedName>
        <fullName evidence="2">Transcriptional regulator, Crp/Fnr family</fullName>
    </submittedName>
</protein>
<reference evidence="2" key="1">
    <citation type="submission" date="2011-09" db="EMBL/GenBank/DDBJ databases">
        <title>The permanent draft genome of Mucilaginibacter paludis DSM 18603.</title>
        <authorList>
            <consortium name="US DOE Joint Genome Institute (JGI-PGF)"/>
            <person name="Lucas S."/>
            <person name="Han J."/>
            <person name="Lapidus A."/>
            <person name="Bruce D."/>
            <person name="Goodwin L."/>
            <person name="Pitluck S."/>
            <person name="Peters L."/>
            <person name="Kyrpides N."/>
            <person name="Mavromatis K."/>
            <person name="Ivanova N."/>
            <person name="Mikhailova N."/>
            <person name="Held B."/>
            <person name="Detter J.C."/>
            <person name="Tapia R."/>
            <person name="Han C."/>
            <person name="Land M."/>
            <person name="Hauser L."/>
            <person name="Markowitz V."/>
            <person name="Cheng J.-F."/>
            <person name="Hugenholtz P."/>
            <person name="Woyke T."/>
            <person name="Wu D."/>
            <person name="Tindall B."/>
            <person name="Brambilla E."/>
            <person name="Klenk H.-P."/>
            <person name="Eisen J.A."/>
        </authorList>
    </citation>
    <scope>NUCLEOTIDE SEQUENCE [LARGE SCALE GENOMIC DNA]</scope>
    <source>
        <strain evidence="2">DSM 18603</strain>
    </source>
</reference>
<gene>
    <name evidence="2" type="ORF">Mucpa_2128</name>
</gene>
<evidence type="ECO:0000313" key="3">
    <source>
        <dbReference type="Proteomes" id="UP000002774"/>
    </source>
</evidence>
<dbReference type="RefSeq" id="WP_008506321.1">
    <property type="nucleotide sequence ID" value="NZ_CM001403.1"/>
</dbReference>
<evidence type="ECO:0000259" key="1">
    <source>
        <dbReference type="Pfam" id="PF00027"/>
    </source>
</evidence>
<dbReference type="HOGENOM" id="CLU_075053_9_3_10"/>
<name>H1YFY0_9SPHI</name>
<sequence length="189" mass="21793">METAALIQTLNGIAPLSAALQQSIVEMLREDKPGKKQLLLKIGQVNRRIYFIQKGFARAFYLNEDKEYTTWFMGPGDMMISVYSFFTQQPATESIEILEESVLLSITWQQMQTLYQNFPEFNLIGRIITEQYYIKSEARAIALRTLSAQERYQSLIKTYPDVIQKASLRQIASHLGISQETLSRIRAKK</sequence>
<dbReference type="Gene3D" id="2.60.120.10">
    <property type="entry name" value="Jelly Rolls"/>
    <property type="match status" value="1"/>
</dbReference>
<dbReference type="InterPro" id="IPR014710">
    <property type="entry name" value="RmlC-like_jellyroll"/>
</dbReference>